<evidence type="ECO:0000313" key="8">
    <source>
        <dbReference type="Proteomes" id="UP000240419"/>
    </source>
</evidence>
<comment type="caution">
    <text evidence="7">The sequence shown here is derived from an EMBL/GenBank/DDBJ whole genome shotgun (WGS) entry which is preliminary data.</text>
</comment>
<dbReference type="RefSeq" id="WP_106840016.1">
    <property type="nucleotide sequence ID" value="NZ_JBCNIW010000002.1"/>
</dbReference>
<dbReference type="Proteomes" id="UP000240419">
    <property type="component" value="Unassembled WGS sequence"/>
</dbReference>
<dbReference type="InterPro" id="IPR002365">
    <property type="entry name" value="Terpene_synthase_CS"/>
</dbReference>
<organism evidence="7 8">
    <name type="scientific">Brevibacillus fortis</name>
    <dbReference type="NCBI Taxonomy" id="2126352"/>
    <lineage>
        <taxon>Bacteria</taxon>
        <taxon>Bacillati</taxon>
        <taxon>Bacillota</taxon>
        <taxon>Bacilli</taxon>
        <taxon>Bacillales</taxon>
        <taxon>Paenibacillaceae</taxon>
        <taxon>Brevibacillus</taxon>
    </lineage>
</organism>
<feature type="domain" description="Squalene cyclase C-terminal" evidence="5">
    <location>
        <begin position="338"/>
        <end position="654"/>
    </location>
</feature>
<dbReference type="SFLD" id="SFLDG01016">
    <property type="entry name" value="Prenyltransferase_Like_2"/>
    <property type="match status" value="1"/>
</dbReference>
<dbReference type="Pfam" id="PF13249">
    <property type="entry name" value="SQHop_cyclase_N"/>
    <property type="match status" value="1"/>
</dbReference>
<dbReference type="Gene3D" id="1.50.10.20">
    <property type="match status" value="2"/>
</dbReference>
<dbReference type="UniPathway" id="UPA00337"/>
<dbReference type="InterPro" id="IPR032696">
    <property type="entry name" value="SQ_cyclase_C"/>
</dbReference>
<dbReference type="OrthoDB" id="9758578at2"/>
<dbReference type="InterPro" id="IPR032697">
    <property type="entry name" value="SQ_cyclase_N"/>
</dbReference>
<dbReference type="NCBIfam" id="TIGR01787">
    <property type="entry name" value="squalene_cyclas"/>
    <property type="match status" value="1"/>
</dbReference>
<gene>
    <name evidence="7" type="primary">shc</name>
    <name evidence="7" type="ORF">C7R93_17450</name>
</gene>
<dbReference type="Pfam" id="PF13243">
    <property type="entry name" value="SQHop_cyclase_C"/>
    <property type="match status" value="1"/>
</dbReference>
<comment type="pathway">
    <text evidence="1">Secondary metabolite biosynthesis; hopanoid biosynthesis.</text>
</comment>
<comment type="similarity">
    <text evidence="2">Belongs to the terpene cyclase/mutase family.</text>
</comment>
<accession>A0A2P7V2A4</accession>
<sequence>MRIGTTANPSMLFPLSFLCAVFYREVNELREIQQEISRIQAFLLQRQQEDGTWRFCLESSPMTDSHMIILLRTLGIHDERLMEKLTAHITSLQHNNGAWKLYPDEYEGNLSTTIDSYYALLLSGKYKKDEPRMTLARSFILEKGGLTQANMLTKFATALTGQYQWPSHFLVPVEIALLHPSFPVSFYDFVGYARVHLAPMMIVADRKYVKKPDDAPDLSDLYADTPITRGLYSHRFLENFLKEGQSFLATIHDSLQRLPFLPGQLQKLALRRLEQYILARIEPDGTLYNYSTSTFFMIFAVLARGYSPKDPLIQKAMQGLTNSVYDYENGAHLQLATSAVWDTALLASSLQKSGLSATHPAIQKANRYLLQKQQHKYGDWKIRNPTGKPGGWGFSDYNTMNPDIDDTTAALRSLRLLARTDVTTAAAWKRGLDWLLSMQNDDGGWPAFERNTDADFIRHLPIEGADNVSTDPSSADLTGRTLELLGNYAGRTLTDPHVEKGVRWLLKHQESDGSWYGRWGIAYLYGTWAAITGLMAVGFSATDPVIQKAVAWLVANQNSDGGWGESCQSDQKKTYVPLGASTPSQTAWAIDALIAVSSRPTAELQRGVHYLLTHNQTNDWTTRYPTGGGRPGGTYFAYHSYRWIWPLLALSHYQSKYANT</sequence>
<dbReference type="NCBIfam" id="TIGR01507">
    <property type="entry name" value="hopene_cyclase"/>
    <property type="match status" value="1"/>
</dbReference>
<evidence type="ECO:0000256" key="1">
    <source>
        <dbReference type="ARBA" id="ARBA00004999"/>
    </source>
</evidence>
<proteinExistence type="inferred from homology"/>
<reference evidence="7 8" key="1">
    <citation type="submission" date="2018-03" db="EMBL/GenBank/DDBJ databases">
        <title>Brevisbacillus phylogenomics.</title>
        <authorList>
            <person name="Dunlap C."/>
        </authorList>
    </citation>
    <scope>NUCLEOTIDE SEQUENCE [LARGE SCALE GENOMIC DNA]</scope>
    <source>
        <strain evidence="7 8">NRRL NRS-1210</strain>
    </source>
</reference>
<dbReference type="InterPro" id="IPR008930">
    <property type="entry name" value="Terpenoid_cyclase/PrenylTrfase"/>
</dbReference>
<keyword evidence="8" id="KW-1185">Reference proteome</keyword>
<dbReference type="PANTHER" id="PTHR11764:SF20">
    <property type="entry name" value="LANOSTEROL SYNTHASE"/>
    <property type="match status" value="1"/>
</dbReference>
<keyword evidence="4" id="KW-0413">Isomerase</keyword>
<protein>
    <submittedName>
        <fullName evidence="7">Squalene--hopene cyclase</fullName>
    </submittedName>
</protein>
<feature type="domain" description="Squalene cyclase N-terminal" evidence="6">
    <location>
        <begin position="36"/>
        <end position="327"/>
    </location>
</feature>
<evidence type="ECO:0000256" key="2">
    <source>
        <dbReference type="ARBA" id="ARBA00009755"/>
    </source>
</evidence>
<keyword evidence="3" id="KW-0677">Repeat</keyword>
<evidence type="ECO:0000259" key="6">
    <source>
        <dbReference type="Pfam" id="PF13249"/>
    </source>
</evidence>
<dbReference type="PROSITE" id="PS01074">
    <property type="entry name" value="TERPENE_SYNTHASES"/>
    <property type="match status" value="1"/>
</dbReference>
<dbReference type="EMBL" id="PXZM01000029">
    <property type="protein sequence ID" value="PSJ93311.1"/>
    <property type="molecule type" value="Genomic_DNA"/>
</dbReference>
<dbReference type="GO" id="GO:0016866">
    <property type="term" value="F:intramolecular transferase activity"/>
    <property type="evidence" value="ECO:0007669"/>
    <property type="project" value="InterPro"/>
</dbReference>
<dbReference type="GO" id="GO:0016104">
    <property type="term" value="P:triterpenoid biosynthetic process"/>
    <property type="evidence" value="ECO:0007669"/>
    <property type="project" value="InterPro"/>
</dbReference>
<dbReference type="AlphaFoldDB" id="A0A2P7V2A4"/>
<dbReference type="InterPro" id="IPR006400">
    <property type="entry name" value="Hopene-cyclase"/>
</dbReference>
<dbReference type="InterPro" id="IPR018333">
    <property type="entry name" value="Squalene_cyclase"/>
</dbReference>
<evidence type="ECO:0000256" key="3">
    <source>
        <dbReference type="ARBA" id="ARBA00022737"/>
    </source>
</evidence>
<dbReference type="GO" id="GO:0005811">
    <property type="term" value="C:lipid droplet"/>
    <property type="evidence" value="ECO:0007669"/>
    <property type="project" value="InterPro"/>
</dbReference>
<dbReference type="PANTHER" id="PTHR11764">
    <property type="entry name" value="TERPENE CYCLASE/MUTASE FAMILY MEMBER"/>
    <property type="match status" value="1"/>
</dbReference>
<evidence type="ECO:0000259" key="5">
    <source>
        <dbReference type="Pfam" id="PF13243"/>
    </source>
</evidence>
<evidence type="ECO:0000256" key="4">
    <source>
        <dbReference type="ARBA" id="ARBA00023235"/>
    </source>
</evidence>
<name>A0A2P7V2A4_9BACL</name>
<evidence type="ECO:0000313" key="7">
    <source>
        <dbReference type="EMBL" id="PSJ93311.1"/>
    </source>
</evidence>
<dbReference type="SUPFAM" id="SSF48239">
    <property type="entry name" value="Terpenoid cyclases/Protein prenyltransferases"/>
    <property type="match status" value="2"/>
</dbReference>